<dbReference type="CDD" id="cd07989">
    <property type="entry name" value="LPLAT_AGPAT-like"/>
    <property type="match status" value="1"/>
</dbReference>
<evidence type="ECO:0000259" key="4">
    <source>
        <dbReference type="SMART" id="SM00563"/>
    </source>
</evidence>
<dbReference type="SUPFAM" id="SSF69593">
    <property type="entry name" value="Glycerol-3-phosphate (1)-acyltransferase"/>
    <property type="match status" value="1"/>
</dbReference>
<dbReference type="InterPro" id="IPR002123">
    <property type="entry name" value="Plipid/glycerol_acylTrfase"/>
</dbReference>
<comment type="pathway">
    <text evidence="1">Lipid metabolism.</text>
</comment>
<dbReference type="RefSeq" id="WP_211325875.1">
    <property type="nucleotide sequence ID" value="NZ_QXDC01000003.1"/>
</dbReference>
<keyword evidence="2 5" id="KW-0808">Transferase</keyword>
<comment type="caution">
    <text evidence="5">The sequence shown here is derived from an EMBL/GenBank/DDBJ whole genome shotgun (WGS) entry which is preliminary data.</text>
</comment>
<evidence type="ECO:0000313" key="6">
    <source>
        <dbReference type="Proteomes" id="UP000266568"/>
    </source>
</evidence>
<proteinExistence type="predicted"/>
<evidence type="ECO:0000256" key="2">
    <source>
        <dbReference type="ARBA" id="ARBA00022679"/>
    </source>
</evidence>
<sequence>MIAWGRTIAFMIVFYSLSVAIVLAAPIPALIGRPAMIGYAQVWARVHRWTTRWILGIRTRVEGARPDAPVLYAAKHQAMFETIEFALMLDAPALVMKAELARIPIWGWAARRYGIIVIDRQSSGAGLRRMMREAQAALAEGRSIVLFPEGTRVPPGERPPLRAGFAGLYRALGVEVVPIALDSGRIWPRKGAKRAGVVTFRFGAPVPPGLSRAEAEARVHAEMNALD</sequence>
<evidence type="ECO:0000256" key="3">
    <source>
        <dbReference type="ARBA" id="ARBA00023315"/>
    </source>
</evidence>
<gene>
    <name evidence="5" type="ORF">DFR49_2680</name>
</gene>
<organism evidence="5 6">
    <name type="scientific">Hephaestia caeni</name>
    <dbReference type="NCBI Taxonomy" id="645617"/>
    <lineage>
        <taxon>Bacteria</taxon>
        <taxon>Pseudomonadati</taxon>
        <taxon>Pseudomonadota</taxon>
        <taxon>Alphaproteobacteria</taxon>
        <taxon>Sphingomonadales</taxon>
        <taxon>Sphingomonadaceae</taxon>
        <taxon>Hephaestia</taxon>
    </lineage>
</organism>
<name>A0A397PB52_9SPHN</name>
<dbReference type="GO" id="GO:0003841">
    <property type="term" value="F:1-acylglycerol-3-phosphate O-acyltransferase activity"/>
    <property type="evidence" value="ECO:0007669"/>
    <property type="project" value="TreeGrafter"/>
</dbReference>
<keyword evidence="3 5" id="KW-0012">Acyltransferase</keyword>
<dbReference type="GO" id="GO:0006654">
    <property type="term" value="P:phosphatidic acid biosynthetic process"/>
    <property type="evidence" value="ECO:0007669"/>
    <property type="project" value="TreeGrafter"/>
</dbReference>
<dbReference type="EMBL" id="QXDC01000003">
    <property type="protein sequence ID" value="RIA44435.1"/>
    <property type="molecule type" value="Genomic_DNA"/>
</dbReference>
<keyword evidence="6" id="KW-1185">Reference proteome</keyword>
<dbReference type="PANTHER" id="PTHR10434">
    <property type="entry name" value="1-ACYL-SN-GLYCEROL-3-PHOSPHATE ACYLTRANSFERASE"/>
    <property type="match status" value="1"/>
</dbReference>
<dbReference type="Pfam" id="PF01553">
    <property type="entry name" value="Acyltransferase"/>
    <property type="match status" value="1"/>
</dbReference>
<dbReference type="Proteomes" id="UP000266568">
    <property type="component" value="Unassembled WGS sequence"/>
</dbReference>
<feature type="domain" description="Phospholipid/glycerol acyltransferase" evidence="4">
    <location>
        <begin position="70"/>
        <end position="184"/>
    </location>
</feature>
<evidence type="ECO:0000313" key="5">
    <source>
        <dbReference type="EMBL" id="RIA44435.1"/>
    </source>
</evidence>
<accession>A0A397PB52</accession>
<reference evidence="5 6" key="1">
    <citation type="submission" date="2018-08" db="EMBL/GenBank/DDBJ databases">
        <title>Genomic Encyclopedia of Type Strains, Phase IV (KMG-IV): sequencing the most valuable type-strain genomes for metagenomic binning, comparative biology and taxonomic classification.</title>
        <authorList>
            <person name="Goeker M."/>
        </authorList>
    </citation>
    <scope>NUCLEOTIDE SEQUENCE [LARGE SCALE GENOMIC DNA]</scope>
    <source>
        <strain evidence="5 6">DSM 25527</strain>
    </source>
</reference>
<protein>
    <submittedName>
        <fullName evidence="5">1-acyl-sn-glycerol-3-phosphate acyltransferase</fullName>
    </submittedName>
</protein>
<dbReference type="PANTHER" id="PTHR10434:SF11">
    <property type="entry name" value="1-ACYL-SN-GLYCEROL-3-PHOSPHATE ACYLTRANSFERASE"/>
    <property type="match status" value="1"/>
</dbReference>
<dbReference type="AlphaFoldDB" id="A0A397PB52"/>
<dbReference type="SMART" id="SM00563">
    <property type="entry name" value="PlsC"/>
    <property type="match status" value="1"/>
</dbReference>
<evidence type="ECO:0000256" key="1">
    <source>
        <dbReference type="ARBA" id="ARBA00005189"/>
    </source>
</evidence>